<name>A0A5C5GEK3_9RHOB</name>
<evidence type="ECO:0000256" key="2">
    <source>
        <dbReference type="ARBA" id="ARBA00005417"/>
    </source>
</evidence>
<dbReference type="GO" id="GO:0016887">
    <property type="term" value="F:ATP hydrolysis activity"/>
    <property type="evidence" value="ECO:0007669"/>
    <property type="project" value="InterPro"/>
</dbReference>
<keyword evidence="4" id="KW-1003">Cell membrane</keyword>
<dbReference type="PANTHER" id="PTHR43297">
    <property type="entry name" value="OLIGOPEPTIDE TRANSPORT ATP-BINDING PROTEIN APPD"/>
    <property type="match status" value="1"/>
</dbReference>
<evidence type="ECO:0000256" key="4">
    <source>
        <dbReference type="ARBA" id="ARBA00022475"/>
    </source>
</evidence>
<dbReference type="GO" id="GO:0055085">
    <property type="term" value="P:transmembrane transport"/>
    <property type="evidence" value="ECO:0007669"/>
    <property type="project" value="UniProtKB-ARBA"/>
</dbReference>
<gene>
    <name evidence="9" type="ORF">FHY64_04910</name>
</gene>
<keyword evidence="10" id="KW-1185">Reference proteome</keyword>
<dbReference type="GO" id="GO:0005886">
    <property type="term" value="C:plasma membrane"/>
    <property type="evidence" value="ECO:0007669"/>
    <property type="project" value="UniProtKB-SubCell"/>
</dbReference>
<organism evidence="9 10">
    <name type="scientific">Pelagovum pacificum</name>
    <dbReference type="NCBI Taxonomy" id="2588711"/>
    <lineage>
        <taxon>Bacteria</taxon>
        <taxon>Pseudomonadati</taxon>
        <taxon>Pseudomonadota</taxon>
        <taxon>Alphaproteobacteria</taxon>
        <taxon>Rhodobacterales</taxon>
        <taxon>Paracoccaceae</taxon>
        <taxon>Pelagovum</taxon>
    </lineage>
</organism>
<dbReference type="GO" id="GO:0015833">
    <property type="term" value="P:peptide transport"/>
    <property type="evidence" value="ECO:0007669"/>
    <property type="project" value="InterPro"/>
</dbReference>
<comment type="similarity">
    <text evidence="2">Belongs to the ABC transporter superfamily.</text>
</comment>
<evidence type="ECO:0000256" key="3">
    <source>
        <dbReference type="ARBA" id="ARBA00022448"/>
    </source>
</evidence>
<dbReference type="AlphaFoldDB" id="A0A5C5GEK3"/>
<dbReference type="EMBL" id="VFFF01000001">
    <property type="protein sequence ID" value="TNY32624.1"/>
    <property type="molecule type" value="Genomic_DNA"/>
</dbReference>
<dbReference type="Proteomes" id="UP000314011">
    <property type="component" value="Unassembled WGS sequence"/>
</dbReference>
<accession>A0A5C5GEK3</accession>
<dbReference type="Pfam" id="PF08352">
    <property type="entry name" value="oligo_HPY"/>
    <property type="match status" value="1"/>
</dbReference>
<dbReference type="InterPro" id="IPR003593">
    <property type="entry name" value="AAA+_ATPase"/>
</dbReference>
<evidence type="ECO:0000259" key="8">
    <source>
        <dbReference type="PROSITE" id="PS50893"/>
    </source>
</evidence>
<sequence>MTSDPVLAVRNLTTRFDTERGAFRAVSDVSLEIHRGETLAVVGESGSGKSVTSLSVMGLLPTPPATIESGAITFTGGDGRTRDLLTIPKEELRALRGNDIAMIFQEPMTSLNPVFRVGDQIAEAIMLHQKKSRRDAMRAAVEMLRIVGISGPESRVKNFPHQMSGGMRQRVMIALALSCRPSLLIADEPTTALDVTIQSQILRLIADLRTEMDTAVMFITHDLAVVAEIADRVCIMYCGRVVEEGPVREVFTTPRHPYTRALLASRPGAIARKRGEPKQRLYAIPGKVPSPLDPPPGCAFAPRCPHATAACDSAMPPLEAAGTGRAVRCIRWKEVS</sequence>
<dbReference type="SMART" id="SM00382">
    <property type="entry name" value="AAA"/>
    <property type="match status" value="1"/>
</dbReference>
<dbReference type="InterPro" id="IPR003439">
    <property type="entry name" value="ABC_transporter-like_ATP-bd"/>
</dbReference>
<dbReference type="PANTHER" id="PTHR43297:SF2">
    <property type="entry name" value="DIPEPTIDE TRANSPORT ATP-BINDING PROTEIN DPPD"/>
    <property type="match status" value="1"/>
</dbReference>
<dbReference type="InterPro" id="IPR050388">
    <property type="entry name" value="ABC_Ni/Peptide_Import"/>
</dbReference>
<dbReference type="Gene3D" id="3.40.50.300">
    <property type="entry name" value="P-loop containing nucleotide triphosphate hydrolases"/>
    <property type="match status" value="1"/>
</dbReference>
<dbReference type="PROSITE" id="PS00211">
    <property type="entry name" value="ABC_TRANSPORTER_1"/>
    <property type="match status" value="1"/>
</dbReference>
<dbReference type="CDD" id="cd03257">
    <property type="entry name" value="ABC_NikE_OppD_transporters"/>
    <property type="match status" value="1"/>
</dbReference>
<comment type="subcellular location">
    <subcellularLocation>
        <location evidence="1">Cell inner membrane</location>
        <topology evidence="1">Peripheral membrane protein</topology>
    </subcellularLocation>
</comment>
<proteinExistence type="inferred from homology"/>
<comment type="caution">
    <text evidence="9">The sequence shown here is derived from an EMBL/GenBank/DDBJ whole genome shotgun (WGS) entry which is preliminary data.</text>
</comment>
<dbReference type="PROSITE" id="PS50893">
    <property type="entry name" value="ABC_TRANSPORTER_2"/>
    <property type="match status" value="1"/>
</dbReference>
<evidence type="ECO:0000256" key="6">
    <source>
        <dbReference type="ARBA" id="ARBA00022840"/>
    </source>
</evidence>
<dbReference type="InterPro" id="IPR017871">
    <property type="entry name" value="ABC_transporter-like_CS"/>
</dbReference>
<keyword evidence="3" id="KW-0813">Transport</keyword>
<dbReference type="FunFam" id="3.40.50.300:FF:000016">
    <property type="entry name" value="Oligopeptide ABC transporter ATP-binding component"/>
    <property type="match status" value="1"/>
</dbReference>
<evidence type="ECO:0000256" key="5">
    <source>
        <dbReference type="ARBA" id="ARBA00022741"/>
    </source>
</evidence>
<dbReference type="Pfam" id="PF00005">
    <property type="entry name" value="ABC_tran"/>
    <property type="match status" value="1"/>
</dbReference>
<evidence type="ECO:0000313" key="9">
    <source>
        <dbReference type="EMBL" id="TNY32624.1"/>
    </source>
</evidence>
<dbReference type="RefSeq" id="WP_140193304.1">
    <property type="nucleotide sequence ID" value="NZ_CP065915.1"/>
</dbReference>
<dbReference type="InterPro" id="IPR027417">
    <property type="entry name" value="P-loop_NTPase"/>
</dbReference>
<evidence type="ECO:0000256" key="1">
    <source>
        <dbReference type="ARBA" id="ARBA00004417"/>
    </source>
</evidence>
<dbReference type="GO" id="GO:0005524">
    <property type="term" value="F:ATP binding"/>
    <property type="evidence" value="ECO:0007669"/>
    <property type="project" value="UniProtKB-KW"/>
</dbReference>
<dbReference type="OrthoDB" id="7957282at2"/>
<feature type="domain" description="ABC transporter" evidence="8">
    <location>
        <begin position="7"/>
        <end position="263"/>
    </location>
</feature>
<dbReference type="InterPro" id="IPR013563">
    <property type="entry name" value="Oligopep_ABC_C"/>
</dbReference>
<protein>
    <submittedName>
        <fullName evidence="9">ABC transporter ATP-binding protein</fullName>
    </submittedName>
</protein>
<dbReference type="SUPFAM" id="SSF52540">
    <property type="entry name" value="P-loop containing nucleoside triphosphate hydrolases"/>
    <property type="match status" value="1"/>
</dbReference>
<evidence type="ECO:0000256" key="7">
    <source>
        <dbReference type="ARBA" id="ARBA00023136"/>
    </source>
</evidence>
<evidence type="ECO:0000313" key="10">
    <source>
        <dbReference type="Proteomes" id="UP000314011"/>
    </source>
</evidence>
<keyword evidence="7" id="KW-0472">Membrane</keyword>
<reference evidence="9 10" key="1">
    <citation type="submission" date="2019-06" db="EMBL/GenBank/DDBJ databases">
        <title>Genome of new Rhodobacteraceae sp. SM1903.</title>
        <authorList>
            <person name="Ren X."/>
        </authorList>
    </citation>
    <scope>NUCLEOTIDE SEQUENCE [LARGE SCALE GENOMIC DNA]</scope>
    <source>
        <strain evidence="9 10">SM1903</strain>
    </source>
</reference>
<keyword evidence="6 9" id="KW-0067">ATP-binding</keyword>
<keyword evidence="5" id="KW-0547">Nucleotide-binding</keyword>
<dbReference type="NCBIfam" id="TIGR01727">
    <property type="entry name" value="oligo_HPY"/>
    <property type="match status" value="1"/>
</dbReference>